<dbReference type="PROSITE" id="PS01186">
    <property type="entry name" value="EGF_2"/>
    <property type="match status" value="2"/>
</dbReference>
<feature type="domain" description="Fibronectin type-III" evidence="8">
    <location>
        <begin position="455"/>
        <end position="544"/>
    </location>
</feature>
<feature type="disulfide bond" evidence="4">
    <location>
        <begin position="379"/>
        <end position="388"/>
    </location>
</feature>
<dbReference type="PROSITE" id="PS50026">
    <property type="entry name" value="EGF_3"/>
    <property type="match status" value="1"/>
</dbReference>
<dbReference type="SUPFAM" id="SSF57196">
    <property type="entry name" value="EGF/Laminin"/>
    <property type="match status" value="1"/>
</dbReference>
<proteinExistence type="predicted"/>
<evidence type="ECO:0000313" key="9">
    <source>
        <dbReference type="EMBL" id="CAJ0947174.1"/>
    </source>
</evidence>
<dbReference type="Proteomes" id="UP001176940">
    <property type="component" value="Unassembled WGS sequence"/>
</dbReference>
<evidence type="ECO:0000256" key="4">
    <source>
        <dbReference type="PROSITE-ProRule" id="PRU00076"/>
    </source>
</evidence>
<dbReference type="EMBL" id="CAUEEQ010026522">
    <property type="protein sequence ID" value="CAJ0947174.1"/>
    <property type="molecule type" value="Genomic_DNA"/>
</dbReference>
<gene>
    <name evidence="9" type="ORF">RIMI_LOCUS11612404</name>
</gene>
<dbReference type="Pfam" id="PF00041">
    <property type="entry name" value="fn3"/>
    <property type="match status" value="1"/>
</dbReference>
<evidence type="ECO:0000259" key="7">
    <source>
        <dbReference type="PROSITE" id="PS50026"/>
    </source>
</evidence>
<dbReference type="PANTHER" id="PTHR11219">
    <property type="entry name" value="TENEURIN AND N-ACETYLGLUCOSAMINE-1-PHOSPHODIESTER ALPHA-N-ACETYLGLUCOSAMINIDASE"/>
    <property type="match status" value="1"/>
</dbReference>
<feature type="signal peptide" evidence="6">
    <location>
        <begin position="1"/>
        <end position="25"/>
    </location>
</feature>
<keyword evidence="10" id="KW-1185">Reference proteome</keyword>
<evidence type="ECO:0000256" key="1">
    <source>
        <dbReference type="ARBA" id="ARBA00022536"/>
    </source>
</evidence>
<evidence type="ECO:0000256" key="2">
    <source>
        <dbReference type="ARBA" id="ARBA00022737"/>
    </source>
</evidence>
<dbReference type="CDD" id="cd00054">
    <property type="entry name" value="EGF_CA"/>
    <property type="match status" value="2"/>
</dbReference>
<accession>A0ABN9LPE8</accession>
<dbReference type="PROSITE" id="PS50853">
    <property type="entry name" value="FN3"/>
    <property type="match status" value="1"/>
</dbReference>
<feature type="chain" id="PRO_5045786868" description="Tenascin-X" evidence="6">
    <location>
        <begin position="26"/>
        <end position="604"/>
    </location>
</feature>
<evidence type="ECO:0000256" key="3">
    <source>
        <dbReference type="ARBA" id="ARBA00023157"/>
    </source>
</evidence>
<comment type="caution">
    <text evidence="9">The sequence shown here is derived from an EMBL/GenBank/DDBJ whole genome shotgun (WGS) entry which is preliminary data.</text>
</comment>
<keyword evidence="1 4" id="KW-0245">EGF-like domain</keyword>
<dbReference type="InterPro" id="IPR003961">
    <property type="entry name" value="FN3_dom"/>
</dbReference>
<comment type="caution">
    <text evidence="4">Lacks conserved residue(s) required for the propagation of feature annotation.</text>
</comment>
<dbReference type="Gene3D" id="2.60.40.10">
    <property type="entry name" value="Immunoglobulins"/>
    <property type="match status" value="2"/>
</dbReference>
<dbReference type="SUPFAM" id="SSF49265">
    <property type="entry name" value="Fibronectin type III"/>
    <property type="match status" value="1"/>
</dbReference>
<evidence type="ECO:0000313" key="10">
    <source>
        <dbReference type="Proteomes" id="UP001176940"/>
    </source>
</evidence>
<dbReference type="InterPro" id="IPR051216">
    <property type="entry name" value="Teneurin"/>
</dbReference>
<evidence type="ECO:0008006" key="11">
    <source>
        <dbReference type="Google" id="ProtNLM"/>
    </source>
</evidence>
<feature type="domain" description="EGF-like" evidence="7">
    <location>
        <begin position="358"/>
        <end position="389"/>
    </location>
</feature>
<reference evidence="9" key="1">
    <citation type="submission" date="2023-07" db="EMBL/GenBank/DDBJ databases">
        <authorList>
            <person name="Stuckert A."/>
        </authorList>
    </citation>
    <scope>NUCLEOTIDE SEQUENCE</scope>
</reference>
<evidence type="ECO:0000256" key="5">
    <source>
        <dbReference type="SAM" id="MobiDB-lite"/>
    </source>
</evidence>
<dbReference type="InterPro" id="IPR036116">
    <property type="entry name" value="FN3_sf"/>
</dbReference>
<dbReference type="SMART" id="SM00181">
    <property type="entry name" value="EGF"/>
    <property type="match status" value="7"/>
</dbReference>
<keyword evidence="3 4" id="KW-1015">Disulfide bond</keyword>
<dbReference type="InterPro" id="IPR013783">
    <property type="entry name" value="Ig-like_fold"/>
</dbReference>
<keyword evidence="6" id="KW-0732">Signal</keyword>
<evidence type="ECO:0000259" key="8">
    <source>
        <dbReference type="PROSITE" id="PS50853"/>
    </source>
</evidence>
<dbReference type="InterPro" id="IPR000742">
    <property type="entry name" value="EGF"/>
</dbReference>
<sequence length="604" mass="65513">MDPLPLWRVLAVLLLCCPYHLLTSGASIKVPESKSCSSEKALSITHIYSVPGEDNEQLQTMESDDNKLVFRHLLRLQSPAEECQKNAFLDDLLARLQALELGMTEMKEQYEGCCGAAAVHAAASVPRDAVCEGPGMTSRSRDRDIIPGPSHTASLGTEAAACTAEEIGGRRKRDTQARPAERRNAQLIVVNSGNASMAPVYVQKDTPVWTAKRKNVPLTVNPTAEEYTGVDCKEKKCAVDCQPNGRCVNGACVCAEGYTGVSCKEKKCAVDCRPNGRCVNGVCVCAEGYTGVRCKEKKCAVDCRPNGRCVNGVCVCDEGFMGADCSVEMAGLCSFNGRYNPVTRTCVCDEGWEGPDCSQRSCPNNCANNGVCVNGVCQCAVGFTGPDCSERACLLDCGENGRCVDGACQCNVGFTGVTCLEEDCLVNCGENGRCDGGQCFCEEGFFGESCSEVMAVQNLRLISTTEDSLNVAWDLLVEVDYYYISYYPFGDESQKRQIKVSANQDFYQIGGLNPSTLYKVMMYQVKNGVTSDPAEIQGRTDDSALGTLWVTEETEDSLDVEWENPDIRVDYFKLKYAAQPGGAETEVQVSQSKDPKTRYIIKGG</sequence>
<protein>
    <recommendedName>
        <fullName evidence="11">Tenascin-X</fullName>
    </recommendedName>
</protein>
<organism evidence="9 10">
    <name type="scientific">Ranitomeya imitator</name>
    <name type="common">mimic poison frog</name>
    <dbReference type="NCBI Taxonomy" id="111125"/>
    <lineage>
        <taxon>Eukaryota</taxon>
        <taxon>Metazoa</taxon>
        <taxon>Chordata</taxon>
        <taxon>Craniata</taxon>
        <taxon>Vertebrata</taxon>
        <taxon>Euteleostomi</taxon>
        <taxon>Amphibia</taxon>
        <taxon>Batrachia</taxon>
        <taxon>Anura</taxon>
        <taxon>Neobatrachia</taxon>
        <taxon>Hyloidea</taxon>
        <taxon>Dendrobatidae</taxon>
        <taxon>Dendrobatinae</taxon>
        <taxon>Ranitomeya</taxon>
    </lineage>
</organism>
<dbReference type="Pfam" id="PF25024">
    <property type="entry name" value="EGF_TEN"/>
    <property type="match status" value="1"/>
</dbReference>
<keyword evidence="2" id="KW-0677">Repeat</keyword>
<dbReference type="PANTHER" id="PTHR11219:SF69">
    <property type="entry name" value="TENEURIN-A"/>
    <property type="match status" value="1"/>
</dbReference>
<dbReference type="CDD" id="cd00063">
    <property type="entry name" value="FN3"/>
    <property type="match status" value="2"/>
</dbReference>
<feature type="disulfide bond" evidence="4">
    <location>
        <begin position="362"/>
        <end position="372"/>
    </location>
</feature>
<dbReference type="Gene3D" id="2.10.25.10">
    <property type="entry name" value="Laminin"/>
    <property type="match status" value="6"/>
</dbReference>
<evidence type="ECO:0000256" key="6">
    <source>
        <dbReference type="SAM" id="SignalP"/>
    </source>
</evidence>
<dbReference type="PROSITE" id="PS00022">
    <property type="entry name" value="EGF_1"/>
    <property type="match status" value="2"/>
</dbReference>
<name>A0ABN9LPE8_9NEOB</name>
<feature type="region of interest" description="Disordered" evidence="5">
    <location>
        <begin position="133"/>
        <end position="154"/>
    </location>
</feature>